<reference evidence="1" key="1">
    <citation type="submission" date="2018-05" db="EMBL/GenBank/DDBJ databases">
        <authorList>
            <person name="Lanie J.A."/>
            <person name="Ng W.-L."/>
            <person name="Kazmierczak K.M."/>
            <person name="Andrzejewski T.M."/>
            <person name="Davidsen T.M."/>
            <person name="Wayne K.J."/>
            <person name="Tettelin H."/>
            <person name="Glass J.I."/>
            <person name="Rusch D."/>
            <person name="Podicherti R."/>
            <person name="Tsui H.-C.T."/>
            <person name="Winkler M.E."/>
        </authorList>
    </citation>
    <scope>NUCLEOTIDE SEQUENCE</scope>
</reference>
<sequence length="28" mass="3151">LIITILDQTGNPIFPVRVQVFPDKLTPD</sequence>
<feature type="non-terminal residue" evidence="1">
    <location>
        <position position="28"/>
    </location>
</feature>
<protein>
    <submittedName>
        <fullName evidence="1">Uncharacterized protein</fullName>
    </submittedName>
</protein>
<dbReference type="AlphaFoldDB" id="A0A382QY88"/>
<organism evidence="1">
    <name type="scientific">marine metagenome</name>
    <dbReference type="NCBI Taxonomy" id="408172"/>
    <lineage>
        <taxon>unclassified sequences</taxon>
        <taxon>metagenomes</taxon>
        <taxon>ecological metagenomes</taxon>
    </lineage>
</organism>
<feature type="non-terminal residue" evidence="1">
    <location>
        <position position="1"/>
    </location>
</feature>
<proteinExistence type="predicted"/>
<accession>A0A382QY88</accession>
<gene>
    <name evidence="1" type="ORF">METZ01_LOCUS342801</name>
</gene>
<evidence type="ECO:0000313" key="1">
    <source>
        <dbReference type="EMBL" id="SVC89947.1"/>
    </source>
</evidence>
<dbReference type="EMBL" id="UINC01117490">
    <property type="protein sequence ID" value="SVC89947.1"/>
    <property type="molecule type" value="Genomic_DNA"/>
</dbReference>
<name>A0A382QY88_9ZZZZ</name>